<dbReference type="STRING" id="1548.CSCA_5058"/>
<dbReference type="InterPro" id="IPR015895">
    <property type="entry name" value="4pyrrol_synth_GluRdtase_N"/>
</dbReference>
<evidence type="ECO:0000256" key="9">
    <source>
        <dbReference type="PIRSR" id="PIRSR000445-1"/>
    </source>
</evidence>
<proteinExistence type="inferred from homology"/>
<evidence type="ECO:0000256" key="2">
    <source>
        <dbReference type="ARBA" id="ARBA00005916"/>
    </source>
</evidence>
<dbReference type="GO" id="GO:0019353">
    <property type="term" value="P:protoporphyrinogen IX biosynthetic process from glutamate"/>
    <property type="evidence" value="ECO:0007669"/>
    <property type="project" value="TreeGrafter"/>
</dbReference>
<evidence type="ECO:0000256" key="5">
    <source>
        <dbReference type="ARBA" id="ARBA00023002"/>
    </source>
</evidence>
<dbReference type="HOGENOM" id="CLU_035113_2_2_9"/>
<evidence type="ECO:0000259" key="15">
    <source>
        <dbReference type="Pfam" id="PF01488"/>
    </source>
</evidence>
<evidence type="ECO:0000256" key="8">
    <source>
        <dbReference type="HAMAP-Rule" id="MF_00087"/>
    </source>
</evidence>
<feature type="binding site" evidence="8 10">
    <location>
        <position position="101"/>
    </location>
    <ligand>
        <name>substrate</name>
    </ligand>
</feature>
<dbReference type="KEGG" id="csq:CSCA_5058"/>
<keyword evidence="6 8" id="KW-0627">Porphyrin biosynthesis</keyword>
<evidence type="ECO:0000313" key="18">
    <source>
        <dbReference type="Proteomes" id="UP000033115"/>
    </source>
</evidence>
<protein>
    <recommendedName>
        <fullName evidence="3 8">Glutamyl-tRNA reductase</fullName>
        <shortName evidence="8">GluTR</shortName>
        <ecNumber evidence="3 8">1.2.1.70</ecNumber>
    </recommendedName>
</protein>
<dbReference type="FunFam" id="3.30.460.30:FF:000001">
    <property type="entry name" value="Glutamyl-tRNA reductase"/>
    <property type="match status" value="1"/>
</dbReference>
<dbReference type="GO" id="GO:0050661">
    <property type="term" value="F:NADP binding"/>
    <property type="evidence" value="ECO:0007669"/>
    <property type="project" value="InterPro"/>
</dbReference>
<dbReference type="PIRSF" id="PIRSF000445">
    <property type="entry name" value="4pyrrol_synth_GluRdtase"/>
    <property type="match status" value="1"/>
</dbReference>
<comment type="pathway">
    <text evidence="1 8 13">Porphyrin-containing compound metabolism; protoporphyrin-IX biosynthesis; 5-aminolevulinate from L-glutamyl-tRNA(Glu): step 1/2.</text>
</comment>
<evidence type="ECO:0000256" key="11">
    <source>
        <dbReference type="PIRSR" id="PIRSR000445-3"/>
    </source>
</evidence>
<comment type="subunit">
    <text evidence="8">Homodimer.</text>
</comment>
<evidence type="ECO:0000259" key="14">
    <source>
        <dbReference type="Pfam" id="PF00745"/>
    </source>
</evidence>
<dbReference type="Proteomes" id="UP000033115">
    <property type="component" value="Chromosome"/>
</dbReference>
<feature type="domain" description="Quinate/shikimate 5-dehydrogenase/glutamyl-tRNA reductase" evidence="15">
    <location>
        <begin position="171"/>
        <end position="284"/>
    </location>
</feature>
<dbReference type="RefSeq" id="WP_029160170.1">
    <property type="nucleotide sequence ID" value="NZ_CP009933.1"/>
</dbReference>
<evidence type="ECO:0000256" key="3">
    <source>
        <dbReference type="ARBA" id="ARBA00012970"/>
    </source>
</evidence>
<dbReference type="SUPFAM" id="SSF51735">
    <property type="entry name" value="NAD(P)-binding Rossmann-fold domains"/>
    <property type="match status" value="1"/>
</dbReference>
<keyword evidence="18" id="KW-1185">Reference proteome</keyword>
<dbReference type="InterPro" id="IPR036291">
    <property type="entry name" value="NAD(P)-bd_dom_sf"/>
</dbReference>
<dbReference type="EC" id="1.2.1.70" evidence="3 8"/>
<evidence type="ECO:0000313" key="17">
    <source>
        <dbReference type="EMBL" id="AKA72183.1"/>
    </source>
</evidence>
<comment type="miscellaneous">
    <text evidence="8">During catalysis, the active site Cys acts as a nucleophile attacking the alpha-carbonyl group of tRNA-bound glutamate with the formation of a thioester intermediate between enzyme and glutamate, and the concomitant release of tRNA(Glu). The thioester intermediate is finally reduced by direct hydride transfer from NADPH, to form the product GSA.</text>
</comment>
<evidence type="ECO:0000256" key="6">
    <source>
        <dbReference type="ARBA" id="ARBA00023244"/>
    </source>
</evidence>
<evidence type="ECO:0000256" key="13">
    <source>
        <dbReference type="RuleBase" id="RU000584"/>
    </source>
</evidence>
<feature type="domain" description="Tetrapyrrole biosynthesis glutamyl-tRNA reductase dimerisation" evidence="14">
    <location>
        <begin position="301"/>
        <end position="394"/>
    </location>
</feature>
<evidence type="ECO:0000259" key="16">
    <source>
        <dbReference type="Pfam" id="PF05201"/>
    </source>
</evidence>
<dbReference type="GO" id="GO:0008883">
    <property type="term" value="F:glutamyl-tRNA reductase activity"/>
    <property type="evidence" value="ECO:0007669"/>
    <property type="project" value="UniProtKB-UniRule"/>
</dbReference>
<dbReference type="AlphaFoldDB" id="A0A0E3K472"/>
<reference evidence="17 18" key="1">
    <citation type="journal article" date="2015" name="J. Biotechnol.">
        <title>Complete genome sequence of a malodorant-producing acetogen, Clostridium scatologenes ATCC 25775(T).</title>
        <authorList>
            <person name="Zhu Z."/>
            <person name="Guo T."/>
            <person name="Zheng H."/>
            <person name="Song T."/>
            <person name="Ouyang P."/>
            <person name="Xie J."/>
        </authorList>
    </citation>
    <scope>NUCLEOTIDE SEQUENCE [LARGE SCALE GENOMIC DNA]</scope>
    <source>
        <strain evidence="17 18">ATCC 25775</strain>
    </source>
</reference>
<evidence type="ECO:0000256" key="4">
    <source>
        <dbReference type="ARBA" id="ARBA00022857"/>
    </source>
</evidence>
<dbReference type="PANTHER" id="PTHR43013">
    <property type="entry name" value="GLUTAMYL-TRNA REDUCTASE"/>
    <property type="match status" value="1"/>
</dbReference>
<feature type="binding site" evidence="8 10">
    <location>
        <begin position="45"/>
        <end position="48"/>
    </location>
    <ligand>
        <name>substrate</name>
    </ligand>
</feature>
<dbReference type="EMBL" id="CP009933">
    <property type="protein sequence ID" value="AKA72183.1"/>
    <property type="molecule type" value="Genomic_DNA"/>
</dbReference>
<dbReference type="InterPro" id="IPR006151">
    <property type="entry name" value="Shikm_DH/Glu-tRNA_Rdtase"/>
</dbReference>
<dbReference type="Pfam" id="PF01488">
    <property type="entry name" value="Shikimate_DH"/>
    <property type="match status" value="1"/>
</dbReference>
<feature type="binding site" evidence="8 11">
    <location>
        <begin position="177"/>
        <end position="182"/>
    </location>
    <ligand>
        <name>NADP(+)</name>
        <dbReference type="ChEBI" id="CHEBI:58349"/>
    </ligand>
</feature>
<dbReference type="InterPro" id="IPR015896">
    <property type="entry name" value="4pyrrol_synth_GluRdtase_dimer"/>
</dbReference>
<feature type="active site" description="Nucleophile" evidence="8 9">
    <location>
        <position position="46"/>
    </location>
</feature>
<comment type="catalytic activity">
    <reaction evidence="7 8 13">
        <text>(S)-4-amino-5-oxopentanoate + tRNA(Glu) + NADP(+) = L-glutamyl-tRNA(Glu) + NADPH + H(+)</text>
        <dbReference type="Rhea" id="RHEA:12344"/>
        <dbReference type="Rhea" id="RHEA-COMP:9663"/>
        <dbReference type="Rhea" id="RHEA-COMP:9680"/>
        <dbReference type="ChEBI" id="CHEBI:15378"/>
        <dbReference type="ChEBI" id="CHEBI:57501"/>
        <dbReference type="ChEBI" id="CHEBI:57783"/>
        <dbReference type="ChEBI" id="CHEBI:58349"/>
        <dbReference type="ChEBI" id="CHEBI:78442"/>
        <dbReference type="ChEBI" id="CHEBI:78520"/>
        <dbReference type="EC" id="1.2.1.70"/>
    </reaction>
</comment>
<dbReference type="NCBIfam" id="TIGR01035">
    <property type="entry name" value="hemA"/>
    <property type="match status" value="1"/>
</dbReference>
<dbReference type="Pfam" id="PF05201">
    <property type="entry name" value="GlutR_N"/>
    <property type="match status" value="1"/>
</dbReference>
<feature type="binding site" evidence="8 10">
    <location>
        <begin position="106"/>
        <end position="108"/>
    </location>
    <ligand>
        <name>substrate</name>
    </ligand>
</feature>
<feature type="site" description="Important for activity" evidence="8 12">
    <location>
        <position position="91"/>
    </location>
</feature>
<accession>A0A0E3K472</accession>
<evidence type="ECO:0000256" key="12">
    <source>
        <dbReference type="PIRSR" id="PIRSR000445-4"/>
    </source>
</evidence>
<dbReference type="Pfam" id="PF00745">
    <property type="entry name" value="GlutR_dimer"/>
    <property type="match status" value="1"/>
</dbReference>
<name>A0A0E3K472_CLOSL</name>
<feature type="binding site" evidence="8 10">
    <location>
        <position position="112"/>
    </location>
    <ligand>
        <name>substrate</name>
    </ligand>
</feature>
<dbReference type="Gene3D" id="3.30.460.30">
    <property type="entry name" value="Glutamyl-tRNA reductase, N-terminal domain"/>
    <property type="match status" value="1"/>
</dbReference>
<dbReference type="SUPFAM" id="SSF69742">
    <property type="entry name" value="Glutamyl tRNA-reductase catalytic, N-terminal domain"/>
    <property type="match status" value="1"/>
</dbReference>
<evidence type="ECO:0000256" key="10">
    <source>
        <dbReference type="PIRSR" id="PIRSR000445-2"/>
    </source>
</evidence>
<comment type="function">
    <text evidence="8">Catalyzes the NADPH-dependent reduction of glutamyl-tRNA(Glu) to glutamate 1-semialdehyde (GSA).</text>
</comment>
<feature type="domain" description="Glutamyl-tRNA reductase N-terminal" evidence="16">
    <location>
        <begin position="9"/>
        <end position="147"/>
    </location>
</feature>
<comment type="similarity">
    <text evidence="2 8 13">Belongs to the glutamyl-tRNA reductase family.</text>
</comment>
<keyword evidence="5 8" id="KW-0560">Oxidoreductase</keyword>
<dbReference type="UniPathway" id="UPA00251">
    <property type="reaction ID" value="UER00316"/>
</dbReference>
<dbReference type="InterPro" id="IPR036343">
    <property type="entry name" value="GluRdtase_N_sf"/>
</dbReference>
<comment type="domain">
    <text evidence="8">Possesses an unusual extended V-shaped dimeric structure with each monomer consisting of three distinct domains arranged along a curved 'spinal' alpha-helix. The N-terminal catalytic domain specifically recognizes the glutamate moiety of the substrate. The second domain is the NADPH-binding domain, and the third C-terminal domain is responsible for dimerization.</text>
</comment>
<keyword evidence="4 8" id="KW-0521">NADP</keyword>
<dbReference type="Gene3D" id="3.40.50.720">
    <property type="entry name" value="NAD(P)-binding Rossmann-like Domain"/>
    <property type="match status" value="1"/>
</dbReference>
<evidence type="ECO:0000256" key="7">
    <source>
        <dbReference type="ARBA" id="ARBA00047464"/>
    </source>
</evidence>
<organism evidence="17 18">
    <name type="scientific">Clostridium scatologenes</name>
    <dbReference type="NCBI Taxonomy" id="1548"/>
    <lineage>
        <taxon>Bacteria</taxon>
        <taxon>Bacillati</taxon>
        <taxon>Bacillota</taxon>
        <taxon>Clostridia</taxon>
        <taxon>Eubacteriales</taxon>
        <taxon>Clostridiaceae</taxon>
        <taxon>Clostridium</taxon>
    </lineage>
</organism>
<sequence>MIQLIGLKRDVKLEIREKFSVIQKRCEKFTKSLKEVCDEVVVISTCNRTEIYFNANDHDDAMVNKVFDILGWDKNLKNYTFHYKSNEVIKHLMDVVCGFNSLILGEDQILAQVKEAYEIALNSKTVHRDLQRLFQIAVTCGKEFRTKSSLNKIPVSSSSIAVNESRKRGIKRFMLLGFGEVGQLAAKYILSAGFEVLYIAVRNPKVVDIEDPRVKVINFDERVENYNDVDCIISCTSAPHCVVRKNNLPQKTMTIFDLAVPRDVEEEVCSMENVTVYNIDKVSSIDDENRKKRKDIMIKNRYIVDKYIKEFSDWQKIQGISGEIVNLKKCGEKVYRKRYKTFKNKRYTKDNEKLAEVLFKSTSDAFINRAIDVLKEEQLKGSAEDCMKIIKKIFYVAE</sequence>
<dbReference type="HAMAP" id="MF_00087">
    <property type="entry name" value="Glu_tRNA_reductase"/>
    <property type="match status" value="1"/>
</dbReference>
<evidence type="ECO:0000256" key="1">
    <source>
        <dbReference type="ARBA" id="ARBA00005059"/>
    </source>
</evidence>
<dbReference type="PANTHER" id="PTHR43013:SF1">
    <property type="entry name" value="GLUTAMYL-TRNA REDUCTASE"/>
    <property type="match status" value="1"/>
</dbReference>
<dbReference type="InterPro" id="IPR000343">
    <property type="entry name" value="4pyrrol_synth_GluRdtase"/>
</dbReference>
<gene>
    <name evidence="8" type="primary">hemA</name>
    <name evidence="17" type="ORF">CSCA_5058</name>
</gene>